<reference evidence="11 12" key="1">
    <citation type="journal article" date="2023" name="Sci. Data">
        <title>Genome assembly of the Korean intertidal mud-creeper Batillaria attramentaria.</title>
        <authorList>
            <person name="Patra A.K."/>
            <person name="Ho P.T."/>
            <person name="Jun S."/>
            <person name="Lee S.J."/>
            <person name="Kim Y."/>
            <person name="Won Y.J."/>
        </authorList>
    </citation>
    <scope>NUCLEOTIDE SEQUENCE [LARGE SCALE GENOMIC DNA]</scope>
    <source>
        <strain evidence="11">Wonlab-2016</strain>
    </source>
</reference>
<dbReference type="PROSITE" id="PS50262">
    <property type="entry name" value="G_PROTEIN_RECEP_F1_2"/>
    <property type="match status" value="1"/>
</dbReference>
<keyword evidence="5 9" id="KW-0472">Membrane</keyword>
<feature type="domain" description="G-protein coupled receptors family 1 profile" evidence="10">
    <location>
        <begin position="1"/>
        <end position="241"/>
    </location>
</feature>
<dbReference type="PANTHER" id="PTHR24243">
    <property type="entry name" value="G-PROTEIN COUPLED RECEPTOR"/>
    <property type="match status" value="1"/>
</dbReference>
<dbReference type="AlphaFoldDB" id="A0ABD0MDC9"/>
<evidence type="ECO:0000256" key="7">
    <source>
        <dbReference type="ARBA" id="ARBA00023224"/>
    </source>
</evidence>
<evidence type="ECO:0000256" key="8">
    <source>
        <dbReference type="RuleBase" id="RU000688"/>
    </source>
</evidence>
<evidence type="ECO:0000256" key="4">
    <source>
        <dbReference type="ARBA" id="ARBA00023040"/>
    </source>
</evidence>
<comment type="similarity">
    <text evidence="8">Belongs to the G-protein coupled receptor 1 family.</text>
</comment>
<dbReference type="InterPro" id="IPR017452">
    <property type="entry name" value="GPCR_Rhodpsn_7TM"/>
</dbReference>
<comment type="caution">
    <text evidence="11">The sequence shown here is derived from an EMBL/GenBank/DDBJ whole genome shotgun (WGS) entry which is preliminary data.</text>
</comment>
<dbReference type="Proteomes" id="UP001519460">
    <property type="component" value="Unassembled WGS sequence"/>
</dbReference>
<dbReference type="GO" id="GO:0016020">
    <property type="term" value="C:membrane"/>
    <property type="evidence" value="ECO:0007669"/>
    <property type="project" value="UniProtKB-SubCell"/>
</dbReference>
<evidence type="ECO:0000259" key="10">
    <source>
        <dbReference type="PROSITE" id="PS50262"/>
    </source>
</evidence>
<gene>
    <name evidence="11" type="ORF">BaRGS_00000264</name>
</gene>
<evidence type="ECO:0000256" key="2">
    <source>
        <dbReference type="ARBA" id="ARBA00022692"/>
    </source>
</evidence>
<sequence>KLTPLLEHGTVHTSALTLVGIGVERYCSVNGPLGVHVVGAGLRRKTWPVIAVIWAAGFLTSVPFVFLTHLEKTEFQDGSVDDSCHTRIRFPVAKAYVCALFAVFFALPLLLLAFMYLSIIRRLFLLTGESATPDSSGLFSSHASRVSRSSRASSGKGARCRGISSKFQNRKMLMRRRVAIMMVAIVCLFFVTMLPLKIFALWVTVFDVREGAGLGFEAFYNVLSSCQLITYVNSAGNPVIYALLSPKFRRAFRQLLPSFSCRQ</sequence>
<dbReference type="EMBL" id="JACVVK020000001">
    <property type="protein sequence ID" value="KAK7508698.1"/>
    <property type="molecule type" value="Genomic_DNA"/>
</dbReference>
<feature type="transmembrane region" description="Helical" evidence="9">
    <location>
        <begin position="222"/>
        <end position="244"/>
    </location>
</feature>
<organism evidence="11 12">
    <name type="scientific">Batillaria attramentaria</name>
    <dbReference type="NCBI Taxonomy" id="370345"/>
    <lineage>
        <taxon>Eukaryota</taxon>
        <taxon>Metazoa</taxon>
        <taxon>Spiralia</taxon>
        <taxon>Lophotrochozoa</taxon>
        <taxon>Mollusca</taxon>
        <taxon>Gastropoda</taxon>
        <taxon>Caenogastropoda</taxon>
        <taxon>Sorbeoconcha</taxon>
        <taxon>Cerithioidea</taxon>
        <taxon>Batillariidae</taxon>
        <taxon>Batillaria</taxon>
    </lineage>
</organism>
<evidence type="ECO:0000256" key="1">
    <source>
        <dbReference type="ARBA" id="ARBA00004141"/>
    </source>
</evidence>
<dbReference type="PANTHER" id="PTHR24243:SF233">
    <property type="entry name" value="THYROTROPIN-RELEASING HORMONE RECEPTOR"/>
    <property type="match status" value="1"/>
</dbReference>
<dbReference type="Gene3D" id="1.20.1070.10">
    <property type="entry name" value="Rhodopsin 7-helix transmembrane proteins"/>
    <property type="match status" value="1"/>
</dbReference>
<keyword evidence="7 8" id="KW-0807">Transducer</keyword>
<dbReference type="SUPFAM" id="SSF81321">
    <property type="entry name" value="Family A G protein-coupled receptor-like"/>
    <property type="match status" value="1"/>
</dbReference>
<dbReference type="PROSITE" id="PS00237">
    <property type="entry name" value="G_PROTEIN_RECEP_F1_1"/>
    <property type="match status" value="1"/>
</dbReference>
<evidence type="ECO:0000313" key="11">
    <source>
        <dbReference type="EMBL" id="KAK7508698.1"/>
    </source>
</evidence>
<evidence type="ECO:0000256" key="9">
    <source>
        <dbReference type="SAM" id="Phobius"/>
    </source>
</evidence>
<evidence type="ECO:0000256" key="3">
    <source>
        <dbReference type="ARBA" id="ARBA00022989"/>
    </source>
</evidence>
<evidence type="ECO:0000256" key="6">
    <source>
        <dbReference type="ARBA" id="ARBA00023170"/>
    </source>
</evidence>
<keyword evidence="3 9" id="KW-1133">Transmembrane helix</keyword>
<keyword evidence="2 8" id="KW-0812">Transmembrane</keyword>
<keyword evidence="4 8" id="KW-0297">G-protein coupled receptor</keyword>
<accession>A0ABD0MDC9</accession>
<keyword evidence="12" id="KW-1185">Reference proteome</keyword>
<feature type="transmembrane region" description="Helical" evidence="9">
    <location>
        <begin position="49"/>
        <end position="70"/>
    </location>
</feature>
<evidence type="ECO:0000256" key="5">
    <source>
        <dbReference type="ARBA" id="ARBA00023136"/>
    </source>
</evidence>
<dbReference type="PRINTS" id="PR00237">
    <property type="entry name" value="GPCRRHODOPSN"/>
</dbReference>
<dbReference type="GO" id="GO:0004930">
    <property type="term" value="F:G protein-coupled receptor activity"/>
    <property type="evidence" value="ECO:0007669"/>
    <property type="project" value="UniProtKB-KW"/>
</dbReference>
<feature type="transmembrane region" description="Helical" evidence="9">
    <location>
        <begin position="90"/>
        <end position="117"/>
    </location>
</feature>
<dbReference type="Pfam" id="PF00001">
    <property type="entry name" value="7tm_1"/>
    <property type="match status" value="1"/>
</dbReference>
<feature type="non-terminal residue" evidence="11">
    <location>
        <position position="1"/>
    </location>
</feature>
<keyword evidence="6 8" id="KW-0675">Receptor</keyword>
<evidence type="ECO:0000313" key="12">
    <source>
        <dbReference type="Proteomes" id="UP001519460"/>
    </source>
</evidence>
<feature type="transmembrane region" description="Helical" evidence="9">
    <location>
        <begin position="178"/>
        <end position="202"/>
    </location>
</feature>
<name>A0ABD0MDC9_9CAEN</name>
<dbReference type="InterPro" id="IPR000276">
    <property type="entry name" value="GPCR_Rhodpsn"/>
</dbReference>
<protein>
    <recommendedName>
        <fullName evidence="10">G-protein coupled receptors family 1 profile domain-containing protein</fullName>
    </recommendedName>
</protein>
<proteinExistence type="inferred from homology"/>
<comment type="subcellular location">
    <subcellularLocation>
        <location evidence="1">Membrane</location>
        <topology evidence="1">Multi-pass membrane protein</topology>
    </subcellularLocation>
</comment>